<dbReference type="HOGENOM" id="CLU_3216892_0_0_6"/>
<proteinExistence type="predicted"/>
<evidence type="ECO:0000313" key="2">
    <source>
        <dbReference type="Proteomes" id="UP000032266"/>
    </source>
</evidence>
<reference evidence="1 2" key="1">
    <citation type="submission" date="2014-01" db="EMBL/GenBank/DDBJ databases">
        <title>Full genme sequencing of cellulolytic bacterium Gynuella sunshinyii YC6258T gen. nov., sp. nov.</title>
        <authorList>
            <person name="Khan H."/>
            <person name="Chung E.J."/>
            <person name="Chung Y.R."/>
        </authorList>
    </citation>
    <scope>NUCLEOTIDE SEQUENCE [LARGE SCALE GENOMIC DNA]</scope>
    <source>
        <strain evidence="1 2">YC6258</strain>
    </source>
</reference>
<name>A0A0C5V309_9GAMM</name>
<gene>
    <name evidence="1" type="ORF">YC6258_01866</name>
</gene>
<protein>
    <submittedName>
        <fullName evidence="1">Uncharacterized protein</fullName>
    </submittedName>
</protein>
<dbReference type="AlphaFoldDB" id="A0A0C5V309"/>
<keyword evidence="2" id="KW-1185">Reference proteome</keyword>
<dbReference type="KEGG" id="gsn:YC6258_01866"/>
<dbReference type="EMBL" id="CP007142">
    <property type="protein sequence ID" value="AJQ93910.1"/>
    <property type="molecule type" value="Genomic_DNA"/>
</dbReference>
<accession>A0A0C5V309</accession>
<sequence>MDDSDGNWRTTAWLNSAVVEEIDVLFDPSRLSDVEVSLYTARLE</sequence>
<organism evidence="1 2">
    <name type="scientific">Gynuella sunshinyii YC6258</name>
    <dbReference type="NCBI Taxonomy" id="1445510"/>
    <lineage>
        <taxon>Bacteria</taxon>
        <taxon>Pseudomonadati</taxon>
        <taxon>Pseudomonadota</taxon>
        <taxon>Gammaproteobacteria</taxon>
        <taxon>Oceanospirillales</taxon>
        <taxon>Saccharospirillaceae</taxon>
        <taxon>Gynuella</taxon>
    </lineage>
</organism>
<evidence type="ECO:0000313" key="1">
    <source>
        <dbReference type="EMBL" id="AJQ93910.1"/>
    </source>
</evidence>
<dbReference type="Proteomes" id="UP000032266">
    <property type="component" value="Chromosome"/>
</dbReference>